<sequence length="202" mass="22184">MAVASSILNRIVFTTFVLLLLTSVVTLGLASHAKWSLERYLPGLAWYIWKGSDGVYDEQLERQQWVTWEYDEGTEKLAVVRAVLGIVAGAVGVWGLWRGEMGADVKEASLRAKSIHKFALAFSVISVFGTLTSAIISHVLQHYISKECQRPETLDTYSTRFTCTRNSKMVGSSNDGIWSGVGSLVRDPSTRYEAAGSGGELC</sequence>
<accession>A0A6S6WF27</accession>
<dbReference type="EMBL" id="HG992986">
    <property type="protein sequence ID" value="CAE7212277.1"/>
    <property type="molecule type" value="Genomic_DNA"/>
</dbReference>
<organism evidence="1 2">
    <name type="scientific">Pyrenophora teres f. teres</name>
    <dbReference type="NCBI Taxonomy" id="97479"/>
    <lineage>
        <taxon>Eukaryota</taxon>
        <taxon>Fungi</taxon>
        <taxon>Dikarya</taxon>
        <taxon>Ascomycota</taxon>
        <taxon>Pezizomycotina</taxon>
        <taxon>Dothideomycetes</taxon>
        <taxon>Pleosporomycetidae</taxon>
        <taxon>Pleosporales</taxon>
        <taxon>Pleosporineae</taxon>
        <taxon>Pleosporaceae</taxon>
        <taxon>Pyrenophora</taxon>
    </lineage>
</organism>
<name>A0A6S6WF27_9PLEO</name>
<evidence type="ECO:0000313" key="2">
    <source>
        <dbReference type="Proteomes" id="UP000472372"/>
    </source>
</evidence>
<reference evidence="1" key="1">
    <citation type="submission" date="2021-02" db="EMBL/GenBank/DDBJ databases">
        <authorList>
            <person name="Syme A R."/>
            <person name="Syme A R."/>
            <person name="Moolhuijzen P."/>
        </authorList>
    </citation>
    <scope>NUCLEOTIDE SEQUENCE</scope>
    <source>
        <strain evidence="1">W1-1</strain>
    </source>
</reference>
<gene>
    <name evidence="1" type="ORF">PTTW11_10279</name>
</gene>
<dbReference type="AlphaFoldDB" id="A0A6S6WF27"/>
<protein>
    <submittedName>
        <fullName evidence="1">Uncharacterized protein</fullName>
    </submittedName>
</protein>
<evidence type="ECO:0000313" key="1">
    <source>
        <dbReference type="EMBL" id="CAE7212277.1"/>
    </source>
</evidence>
<proteinExistence type="predicted"/>
<dbReference type="Proteomes" id="UP000472372">
    <property type="component" value="Chromosome 10"/>
</dbReference>